<dbReference type="PROSITE" id="PS50093">
    <property type="entry name" value="PKD"/>
    <property type="match status" value="1"/>
</dbReference>
<dbReference type="PANTHER" id="PTHR10963">
    <property type="entry name" value="GLYCOSYL HYDROLASE-RELATED"/>
    <property type="match status" value="1"/>
</dbReference>
<dbReference type="SUPFAM" id="SSF49899">
    <property type="entry name" value="Concanavalin A-like lectins/glucanases"/>
    <property type="match status" value="1"/>
</dbReference>
<feature type="domain" description="PKD" evidence="3">
    <location>
        <begin position="72"/>
        <end position="124"/>
    </location>
</feature>
<keyword evidence="2" id="KW-0732">Signal</keyword>
<comment type="similarity">
    <text evidence="1">Belongs to the glycosyl hydrolase 16 family.</text>
</comment>
<feature type="chain" id="PRO_5032732995" evidence="2">
    <location>
        <begin position="27"/>
        <end position="537"/>
    </location>
</feature>
<dbReference type="InterPro" id="IPR013783">
    <property type="entry name" value="Ig-like_fold"/>
</dbReference>
<evidence type="ECO:0000256" key="1">
    <source>
        <dbReference type="ARBA" id="ARBA00006865"/>
    </source>
</evidence>
<dbReference type="Gene3D" id="2.60.120.200">
    <property type="match status" value="1"/>
</dbReference>
<organism evidence="5 6">
    <name type="scientific">Arcicella rosea</name>
    <dbReference type="NCBI Taxonomy" id="502909"/>
    <lineage>
        <taxon>Bacteria</taxon>
        <taxon>Pseudomonadati</taxon>
        <taxon>Bacteroidota</taxon>
        <taxon>Cytophagia</taxon>
        <taxon>Cytophagales</taxon>
        <taxon>Flectobacillaceae</taxon>
        <taxon>Arcicella</taxon>
    </lineage>
</organism>
<dbReference type="CDD" id="cd00146">
    <property type="entry name" value="PKD"/>
    <property type="match status" value="1"/>
</dbReference>
<comment type="caution">
    <text evidence="5">The sequence shown here is derived from an EMBL/GenBank/DDBJ whole genome shotgun (WGS) entry which is preliminary data.</text>
</comment>
<dbReference type="InterPro" id="IPR000601">
    <property type="entry name" value="PKD_dom"/>
</dbReference>
<dbReference type="Pfam" id="PF00722">
    <property type="entry name" value="Glyco_hydro_16"/>
    <property type="match status" value="1"/>
</dbReference>
<dbReference type="Proteomes" id="UP000524404">
    <property type="component" value="Unassembled WGS sequence"/>
</dbReference>
<dbReference type="InterPro" id="IPR013320">
    <property type="entry name" value="ConA-like_dom_sf"/>
</dbReference>
<evidence type="ECO:0000313" key="6">
    <source>
        <dbReference type="Proteomes" id="UP000524404"/>
    </source>
</evidence>
<dbReference type="GO" id="GO:0005975">
    <property type="term" value="P:carbohydrate metabolic process"/>
    <property type="evidence" value="ECO:0007669"/>
    <property type="project" value="InterPro"/>
</dbReference>
<evidence type="ECO:0000256" key="2">
    <source>
        <dbReference type="SAM" id="SignalP"/>
    </source>
</evidence>
<dbReference type="InterPro" id="IPR000757">
    <property type="entry name" value="Beta-glucanase-like"/>
</dbReference>
<evidence type="ECO:0000259" key="3">
    <source>
        <dbReference type="PROSITE" id="PS50093"/>
    </source>
</evidence>
<dbReference type="InterPro" id="IPR035986">
    <property type="entry name" value="PKD_dom_sf"/>
</dbReference>
<evidence type="ECO:0000259" key="4">
    <source>
        <dbReference type="PROSITE" id="PS51762"/>
    </source>
</evidence>
<accession>A0A841ERJ8</accession>
<gene>
    <name evidence="5" type="ORF">HNP25_002670</name>
</gene>
<keyword evidence="6" id="KW-1185">Reference proteome</keyword>
<feature type="signal peptide" evidence="2">
    <location>
        <begin position="1"/>
        <end position="26"/>
    </location>
</feature>
<dbReference type="AlphaFoldDB" id="A0A841ERJ8"/>
<dbReference type="InterPro" id="IPR022409">
    <property type="entry name" value="PKD/Chitinase_dom"/>
</dbReference>
<dbReference type="Gene3D" id="2.60.40.10">
    <property type="entry name" value="Immunoglobulins"/>
    <property type="match status" value="1"/>
</dbReference>
<dbReference type="SUPFAM" id="SSF49299">
    <property type="entry name" value="PKD domain"/>
    <property type="match status" value="1"/>
</dbReference>
<proteinExistence type="inferred from homology"/>
<dbReference type="GO" id="GO:0004553">
    <property type="term" value="F:hydrolase activity, hydrolyzing O-glycosyl compounds"/>
    <property type="evidence" value="ECO:0007669"/>
    <property type="project" value="InterPro"/>
</dbReference>
<dbReference type="PROSITE" id="PS51762">
    <property type="entry name" value="GH16_2"/>
    <property type="match status" value="1"/>
</dbReference>
<dbReference type="EMBL" id="JACHKT010000018">
    <property type="protein sequence ID" value="MBB6004009.1"/>
    <property type="molecule type" value="Genomic_DNA"/>
</dbReference>
<dbReference type="PANTHER" id="PTHR10963:SF55">
    <property type="entry name" value="GLYCOSIDE HYDROLASE FAMILY 16 PROTEIN"/>
    <property type="match status" value="1"/>
</dbReference>
<dbReference type="SMART" id="SM00089">
    <property type="entry name" value="PKD"/>
    <property type="match status" value="1"/>
</dbReference>
<protein>
    <submittedName>
        <fullName evidence="5">Beta-glucanase (GH16 family)</fullName>
    </submittedName>
</protein>
<reference evidence="5 6" key="1">
    <citation type="submission" date="2020-08" db="EMBL/GenBank/DDBJ databases">
        <title>Functional genomics of gut bacteria from endangered species of beetles.</title>
        <authorList>
            <person name="Carlos-Shanley C."/>
        </authorList>
    </citation>
    <scope>NUCLEOTIDE SEQUENCE [LARGE SCALE GENOMIC DNA]</scope>
    <source>
        <strain evidence="5 6">S00070</strain>
    </source>
</reference>
<evidence type="ECO:0000313" key="5">
    <source>
        <dbReference type="EMBL" id="MBB6004009.1"/>
    </source>
</evidence>
<dbReference type="InterPro" id="IPR050546">
    <property type="entry name" value="Glycosyl_Hydrlase_16"/>
</dbReference>
<dbReference type="CDD" id="cd08023">
    <property type="entry name" value="GH16_laminarinase_like"/>
    <property type="match status" value="1"/>
</dbReference>
<sequence length="537" mass="57700">MITNNIKSFVLILCASAMCFSACKQAEYAFGDIVAPSNLTLTAVVQGVDANNPNGNGSGNVVISTLADKALTYKVDFGDGTTQMVPSGKITYKYSLPGTKDYTVTVSAVGTGGAASTLSKKVKVFVAFEVPTDILTALTNNASKVWVNDKDAAGHVGVGPVDAFSPIWYAADPNSRPACLYDDEITFTKDANNNVAMTVDNKGQSSLIGAATSYYGLAGGDGCYDISTTGAKNLIFSGATSASTAANSTRVQFTVPGNGIVNFATGSNTYEILALSANSMTLRTIGADGNAWFTKLKVKQAEEPVTEKKLFWSEEFDKDGAPNPAVWGYDLGNGDNGWGNAEKQFYTNRTENIQVKDGILKITAQKENYSGFAYTSSRIQTMNKFSFTYGRVDIRAKLPTGGGTWPALWMLGSNIQTVGWPACGEIDIMEYKGNEPNKIYGTMHHPNHSGGNGDSGNTTITNASTEFHIYSVDWSASTIKMYVDNKLYYTFTNTNSLPFNKDFFFIINFAMGGTFGGAIDPNFVSSTFEVDYIRVFK</sequence>
<feature type="domain" description="GH16" evidence="4">
    <location>
        <begin position="316"/>
        <end position="537"/>
    </location>
</feature>
<dbReference type="RefSeq" id="WP_184134751.1">
    <property type="nucleotide sequence ID" value="NZ_JACHKT010000018.1"/>
</dbReference>
<name>A0A841ERJ8_9BACT</name>